<feature type="compositionally biased region" description="Low complexity" evidence="4">
    <location>
        <begin position="1"/>
        <end position="15"/>
    </location>
</feature>
<evidence type="ECO:0000313" key="6">
    <source>
        <dbReference type="EMBL" id="GMI56344.1"/>
    </source>
</evidence>
<comment type="caution">
    <text evidence="6">The sequence shown here is derived from an EMBL/GenBank/DDBJ whole genome shotgun (WGS) entry which is preliminary data.</text>
</comment>
<evidence type="ECO:0000256" key="3">
    <source>
        <dbReference type="ARBA" id="ARBA00022679"/>
    </source>
</evidence>
<dbReference type="InterPro" id="IPR013216">
    <property type="entry name" value="Methyltransf_11"/>
</dbReference>
<dbReference type="InterPro" id="IPR051052">
    <property type="entry name" value="Diverse_substrate_MTase"/>
</dbReference>
<name>A0ABQ6NCJ0_9STRA</name>
<dbReference type="InterPro" id="IPR029063">
    <property type="entry name" value="SAM-dependent_MTases_sf"/>
</dbReference>
<protein>
    <recommendedName>
        <fullName evidence="5">Methyltransferase type 11 domain-containing protein</fullName>
    </recommendedName>
</protein>
<comment type="similarity">
    <text evidence="1">Belongs to the methyltransferase superfamily.</text>
</comment>
<gene>
    <name evidence="6" type="ORF">TeGR_g7753</name>
</gene>
<evidence type="ECO:0000313" key="7">
    <source>
        <dbReference type="Proteomes" id="UP001165060"/>
    </source>
</evidence>
<keyword evidence="3" id="KW-0808">Transferase</keyword>
<dbReference type="PANTHER" id="PTHR44942:SF4">
    <property type="entry name" value="METHYLTRANSFERASE TYPE 11 DOMAIN-CONTAINING PROTEIN"/>
    <property type="match status" value="1"/>
</dbReference>
<dbReference type="SUPFAM" id="SSF53335">
    <property type="entry name" value="S-adenosyl-L-methionine-dependent methyltransferases"/>
    <property type="match status" value="1"/>
</dbReference>
<dbReference type="Pfam" id="PF08241">
    <property type="entry name" value="Methyltransf_11"/>
    <property type="match status" value="1"/>
</dbReference>
<evidence type="ECO:0000256" key="1">
    <source>
        <dbReference type="ARBA" id="ARBA00008361"/>
    </source>
</evidence>
<dbReference type="PANTHER" id="PTHR44942">
    <property type="entry name" value="METHYLTRANSF_11 DOMAIN-CONTAINING PROTEIN"/>
    <property type="match status" value="1"/>
</dbReference>
<keyword evidence="7" id="KW-1185">Reference proteome</keyword>
<feature type="domain" description="Methyltransferase type 11" evidence="5">
    <location>
        <begin position="72"/>
        <end position="172"/>
    </location>
</feature>
<dbReference type="CDD" id="cd02440">
    <property type="entry name" value="AdoMet_MTases"/>
    <property type="match status" value="1"/>
</dbReference>
<organism evidence="6 7">
    <name type="scientific">Tetraparma gracilis</name>
    <dbReference type="NCBI Taxonomy" id="2962635"/>
    <lineage>
        <taxon>Eukaryota</taxon>
        <taxon>Sar</taxon>
        <taxon>Stramenopiles</taxon>
        <taxon>Ochrophyta</taxon>
        <taxon>Bolidophyceae</taxon>
        <taxon>Parmales</taxon>
        <taxon>Triparmaceae</taxon>
        <taxon>Tetraparma</taxon>
    </lineage>
</organism>
<keyword evidence="2" id="KW-0489">Methyltransferase</keyword>
<evidence type="ECO:0000259" key="5">
    <source>
        <dbReference type="Pfam" id="PF08241"/>
    </source>
</evidence>
<evidence type="ECO:0000256" key="2">
    <source>
        <dbReference type="ARBA" id="ARBA00022603"/>
    </source>
</evidence>
<dbReference type="Gene3D" id="3.40.50.150">
    <property type="entry name" value="Vaccinia Virus protein VP39"/>
    <property type="match status" value="1"/>
</dbReference>
<proteinExistence type="inferred from homology"/>
<sequence>MHLPAARRIPSLLPRLRPPTSPTPCRNAYHSVAASGFNDSELYHSARPSYPPAAISHIQSIIPASESPAVMELGAGTGLFTAPMLDALSSGNQSFTYVANEPNPKMHESLSPMLSPAVQLNTVPIGGAEKLTGTDFEFDLVIAAQSFHWFTPYPASFMECRRLLKRGGALVLTWNERDTTIPWIKDLEDEIITPLYPADNNAAPRQQSGKWEESFEHFLGNYYGNLHKETFRGDDSVVQRGHEQVMERVMSLSVVAGLEDEGEKKKIAARTREFLETHRDTKGREEDLELRYFTDVYYTRTIG</sequence>
<evidence type="ECO:0000256" key="4">
    <source>
        <dbReference type="SAM" id="MobiDB-lite"/>
    </source>
</evidence>
<accession>A0ABQ6NCJ0</accession>
<dbReference type="EMBL" id="BRYB01006386">
    <property type="protein sequence ID" value="GMI56344.1"/>
    <property type="molecule type" value="Genomic_DNA"/>
</dbReference>
<reference evidence="6 7" key="1">
    <citation type="journal article" date="2023" name="Commun. Biol.">
        <title>Genome analysis of Parmales, the sister group of diatoms, reveals the evolutionary specialization of diatoms from phago-mixotrophs to photoautotrophs.</title>
        <authorList>
            <person name="Ban H."/>
            <person name="Sato S."/>
            <person name="Yoshikawa S."/>
            <person name="Yamada K."/>
            <person name="Nakamura Y."/>
            <person name="Ichinomiya M."/>
            <person name="Sato N."/>
            <person name="Blanc-Mathieu R."/>
            <person name="Endo H."/>
            <person name="Kuwata A."/>
            <person name="Ogata H."/>
        </authorList>
    </citation>
    <scope>NUCLEOTIDE SEQUENCE [LARGE SCALE GENOMIC DNA]</scope>
</reference>
<feature type="region of interest" description="Disordered" evidence="4">
    <location>
        <begin position="1"/>
        <end position="23"/>
    </location>
</feature>
<dbReference type="Proteomes" id="UP001165060">
    <property type="component" value="Unassembled WGS sequence"/>
</dbReference>